<accession>A0A432MHL3</accession>
<keyword evidence="9" id="KW-1185">Reference proteome</keyword>
<reference evidence="8 9" key="1">
    <citation type="submission" date="2018-12" db="EMBL/GenBank/DDBJ databases">
        <authorList>
            <person name="Toschakov S.V."/>
        </authorList>
    </citation>
    <scope>NUCLEOTIDE SEQUENCE [LARGE SCALE GENOMIC DNA]</scope>
    <source>
        <strain evidence="8 9">GM2012</strain>
    </source>
</reference>
<dbReference type="InterPro" id="IPR024079">
    <property type="entry name" value="MetalloPept_cat_dom_sf"/>
</dbReference>
<dbReference type="PANTHER" id="PTHR10201:SF323">
    <property type="entry name" value="MATRIX METALLOPROTEINASE-21"/>
    <property type="match status" value="1"/>
</dbReference>
<feature type="region of interest" description="Disordered" evidence="6">
    <location>
        <begin position="1"/>
        <end position="94"/>
    </location>
</feature>
<feature type="domain" description="Peptidase metallopeptidase" evidence="7">
    <location>
        <begin position="211"/>
        <end position="392"/>
    </location>
</feature>
<protein>
    <submittedName>
        <fullName evidence="8">Matrixin family metalloprotease</fullName>
    </submittedName>
</protein>
<comment type="caution">
    <text evidence="8">The sequence shown here is derived from an EMBL/GenBank/DDBJ whole genome shotgun (WGS) entry which is preliminary data.</text>
</comment>
<reference evidence="8 9" key="2">
    <citation type="submission" date="2019-01" db="EMBL/GenBank/DDBJ databases">
        <title>Tautonia sociabilis, a novel thermotolerant planctomycete of Isosphaeraceae family, isolated from a 4000 m deep subterranean habitat.</title>
        <authorList>
            <person name="Kovaleva O.L."/>
            <person name="Elcheninov A.G."/>
            <person name="Van Heerden E."/>
            <person name="Toshchakov S.V."/>
            <person name="Novikov A."/>
            <person name="Bonch-Osmolovskaya E.A."/>
            <person name="Kublanov I.V."/>
        </authorList>
    </citation>
    <scope>NUCLEOTIDE SEQUENCE [LARGE SCALE GENOMIC DNA]</scope>
    <source>
        <strain evidence="8 9">GM2012</strain>
    </source>
</reference>
<dbReference type="SUPFAM" id="SSF55486">
    <property type="entry name" value="Metalloproteases ('zincins'), catalytic domain"/>
    <property type="match status" value="1"/>
</dbReference>
<feature type="compositionally biased region" description="Basic and acidic residues" evidence="6">
    <location>
        <begin position="44"/>
        <end position="67"/>
    </location>
</feature>
<evidence type="ECO:0000313" key="8">
    <source>
        <dbReference type="EMBL" id="RUL86321.1"/>
    </source>
</evidence>
<dbReference type="Proteomes" id="UP000280296">
    <property type="component" value="Unassembled WGS sequence"/>
</dbReference>
<dbReference type="InterPro" id="IPR006026">
    <property type="entry name" value="Peptidase_Metallo"/>
</dbReference>
<dbReference type="EMBL" id="RYZH01000032">
    <property type="protein sequence ID" value="RUL86321.1"/>
    <property type="molecule type" value="Genomic_DNA"/>
</dbReference>
<gene>
    <name evidence="8" type="ORF">TsocGM_16480</name>
</gene>
<dbReference type="SMART" id="SM00235">
    <property type="entry name" value="ZnMc"/>
    <property type="match status" value="1"/>
</dbReference>
<evidence type="ECO:0000256" key="1">
    <source>
        <dbReference type="ARBA" id="ARBA00022670"/>
    </source>
</evidence>
<evidence type="ECO:0000256" key="4">
    <source>
        <dbReference type="ARBA" id="ARBA00022833"/>
    </source>
</evidence>
<dbReference type="Pfam" id="PF00413">
    <property type="entry name" value="Peptidase_M10"/>
    <property type="match status" value="1"/>
</dbReference>
<evidence type="ECO:0000256" key="6">
    <source>
        <dbReference type="SAM" id="MobiDB-lite"/>
    </source>
</evidence>
<dbReference type="AlphaFoldDB" id="A0A432MHL3"/>
<keyword evidence="1 8" id="KW-0645">Protease</keyword>
<organism evidence="8 9">
    <name type="scientific">Tautonia sociabilis</name>
    <dbReference type="NCBI Taxonomy" id="2080755"/>
    <lineage>
        <taxon>Bacteria</taxon>
        <taxon>Pseudomonadati</taxon>
        <taxon>Planctomycetota</taxon>
        <taxon>Planctomycetia</taxon>
        <taxon>Isosphaerales</taxon>
        <taxon>Isosphaeraceae</taxon>
        <taxon>Tautonia</taxon>
    </lineage>
</organism>
<evidence type="ECO:0000256" key="5">
    <source>
        <dbReference type="ARBA" id="ARBA00023049"/>
    </source>
</evidence>
<dbReference type="GO" id="GO:0004222">
    <property type="term" value="F:metalloendopeptidase activity"/>
    <property type="evidence" value="ECO:0007669"/>
    <property type="project" value="InterPro"/>
</dbReference>
<dbReference type="PRINTS" id="PR00138">
    <property type="entry name" value="MATRIXIN"/>
</dbReference>
<evidence type="ECO:0000313" key="9">
    <source>
        <dbReference type="Proteomes" id="UP000280296"/>
    </source>
</evidence>
<dbReference type="InterPro" id="IPR001818">
    <property type="entry name" value="Pept_M10_metallopeptidase"/>
</dbReference>
<dbReference type="InterPro" id="IPR021190">
    <property type="entry name" value="Pept_M10A"/>
</dbReference>
<sequence>MARWGPARHRKPVPTLPDAKRMAAHPGELRNRGDRVPGLVRGIGAHDDSPPQFREGRRDAGARRAPRDAGGPSQGRDQAEAVPPTLGRGLTNGHRSIIRRDALISRNHSPTFSVGFPNQTRRSTCPTFYDRGLAPGPSGRPEDREVRIEAVAPGRRMVAHPPVKTSRRREGIAAMFGSRTQADRQQHRRVGGGLRPTIEGLERRLLLYSTLGGQWAFGNRITYSFAPDGTSVGGVSNQLYQAMASRGFSEAQWKTEIRRAAAQWQSAANINIVEVTDSGAALGVSGNQQNDSRFGDIRLFATPDSPSVLGYAFAPPPINGGTRAGDIVLNSTSSWNIGANYDLQTVAIHELGHSLGVGHSAYADAAMYATYNGIKQGLTADDIGGIRSLYGIRQHDWVDQFWNNKDPWNAVNISNLIDSNRKATLANLDVTSNQDDDWFYIQAPSNASGEMIVTMQSTNLSSLSPRFQVYNAALQLAGWTVAPNPGTVFGATISLRFTGVPAGTGVFIKAMGWNGPYSGINGIGAYALQVDFSGGPTPTVIVSPPNTTVLEQPDQGGGTISHEAMETFSVSDSSSWIVSAPATDLGLTSRSMARAGGWDDLPTSSPSFGTVAFTSLSRPGLFRVVHPQAHLGAMNLPTWFVQAVDAALETDGSGSITRESKRPDRIDDARPVWLEA</sequence>
<keyword evidence="3" id="KW-0378">Hydrolase</keyword>
<keyword evidence="5 8" id="KW-0482">Metalloprotease</keyword>
<evidence type="ECO:0000256" key="2">
    <source>
        <dbReference type="ARBA" id="ARBA00022723"/>
    </source>
</evidence>
<proteinExistence type="predicted"/>
<keyword evidence="4" id="KW-0862">Zinc</keyword>
<keyword evidence="2" id="KW-0479">Metal-binding</keyword>
<dbReference type="GO" id="GO:0008270">
    <property type="term" value="F:zinc ion binding"/>
    <property type="evidence" value="ECO:0007669"/>
    <property type="project" value="InterPro"/>
</dbReference>
<dbReference type="GO" id="GO:0006508">
    <property type="term" value="P:proteolysis"/>
    <property type="evidence" value="ECO:0007669"/>
    <property type="project" value="UniProtKB-KW"/>
</dbReference>
<dbReference type="Gene3D" id="3.40.390.10">
    <property type="entry name" value="Collagenase (Catalytic Domain)"/>
    <property type="match status" value="1"/>
</dbReference>
<dbReference type="GO" id="GO:0031012">
    <property type="term" value="C:extracellular matrix"/>
    <property type="evidence" value="ECO:0007669"/>
    <property type="project" value="InterPro"/>
</dbReference>
<evidence type="ECO:0000259" key="7">
    <source>
        <dbReference type="SMART" id="SM00235"/>
    </source>
</evidence>
<dbReference type="PANTHER" id="PTHR10201">
    <property type="entry name" value="MATRIX METALLOPROTEINASE"/>
    <property type="match status" value="1"/>
</dbReference>
<name>A0A432MHL3_9BACT</name>
<feature type="compositionally biased region" description="Basic residues" evidence="6">
    <location>
        <begin position="1"/>
        <end position="12"/>
    </location>
</feature>
<evidence type="ECO:0000256" key="3">
    <source>
        <dbReference type="ARBA" id="ARBA00022801"/>
    </source>
</evidence>